<dbReference type="KEGG" id="msj:MSSAC_1856"/>
<dbReference type="EMBL" id="CP009508">
    <property type="protein sequence ID" value="AKB36446.1"/>
    <property type="molecule type" value="Genomic_DNA"/>
</dbReference>
<evidence type="ECO:0000313" key="2">
    <source>
        <dbReference type="EMBL" id="AKB36525.1"/>
    </source>
</evidence>
<dbReference type="KEGG" id="msj:MSSAC_1935"/>
<dbReference type="AlphaFoldDB" id="A0A0E3PNA4"/>
<dbReference type="Proteomes" id="UP000033123">
    <property type="component" value="Chromosome"/>
</dbReference>
<evidence type="ECO:0000313" key="1">
    <source>
        <dbReference type="EMBL" id="AKB36446.1"/>
    </source>
</evidence>
<gene>
    <name evidence="1" type="ORF">MSSAC_1856</name>
    <name evidence="2" type="ORF">MSSAC_1935</name>
</gene>
<evidence type="ECO:0000313" key="3">
    <source>
        <dbReference type="Proteomes" id="UP000033123"/>
    </source>
</evidence>
<organism evidence="2 3">
    <name type="scientific">Methanosarcina siciliae C2J</name>
    <dbReference type="NCBI Taxonomy" id="1434118"/>
    <lineage>
        <taxon>Archaea</taxon>
        <taxon>Methanobacteriati</taxon>
        <taxon>Methanobacteriota</taxon>
        <taxon>Stenosarchaea group</taxon>
        <taxon>Methanomicrobia</taxon>
        <taxon>Methanosarcinales</taxon>
        <taxon>Methanosarcinaceae</taxon>
        <taxon>Methanosarcina</taxon>
    </lineage>
</organism>
<dbReference type="HOGENOM" id="CLU_3113127_0_0_2"/>
<sequence length="50" mass="6168">MKTLLFDTFNDFFQLLRYHNVSYDGISDLMDFIFPRSRSTIFRAFYKEME</sequence>
<dbReference type="PATRIC" id="fig|1434118.4.peg.2365"/>
<protein>
    <submittedName>
        <fullName evidence="1">Mobile element protein</fullName>
    </submittedName>
</protein>
<reference evidence="2 3" key="1">
    <citation type="submission" date="2014-07" db="EMBL/GenBank/DDBJ databases">
        <title>Methanogenic archaea and the global carbon cycle.</title>
        <authorList>
            <person name="Henriksen J.R."/>
            <person name="Luke J."/>
            <person name="Reinhart S."/>
            <person name="Benedict M.N."/>
            <person name="Youngblut N.D."/>
            <person name="Metcalf M.E."/>
            <person name="Whitaker R.J."/>
            <person name="Metcalf W.W."/>
        </authorList>
    </citation>
    <scope>NUCLEOTIDE SEQUENCE [LARGE SCALE GENOMIC DNA]</scope>
    <source>
        <strain evidence="2 3">C2J</strain>
    </source>
</reference>
<accession>A0A0E3PNA4</accession>
<dbReference type="EMBL" id="CP009508">
    <property type="protein sequence ID" value="AKB36525.1"/>
    <property type="molecule type" value="Genomic_DNA"/>
</dbReference>
<proteinExistence type="predicted"/>
<name>A0A0E3PNA4_9EURY</name>